<dbReference type="InterPro" id="IPR017853">
    <property type="entry name" value="GH"/>
</dbReference>
<keyword evidence="6" id="KW-1185">Reference proteome</keyword>
<dbReference type="Gene3D" id="3.20.20.80">
    <property type="entry name" value="Glycosidases"/>
    <property type="match status" value="1"/>
</dbReference>
<dbReference type="Proteomes" id="UP000622317">
    <property type="component" value="Unassembled WGS sequence"/>
</dbReference>
<feature type="domain" description="Glycoside hydrolase family 5" evidence="4">
    <location>
        <begin position="57"/>
        <end position="324"/>
    </location>
</feature>
<gene>
    <name evidence="5" type="ORF">IEN85_16580</name>
</gene>
<evidence type="ECO:0000256" key="2">
    <source>
        <dbReference type="ARBA" id="ARBA00023295"/>
    </source>
</evidence>
<evidence type="ECO:0000256" key="3">
    <source>
        <dbReference type="RuleBase" id="RU361153"/>
    </source>
</evidence>
<dbReference type="EMBL" id="JACYFG010000040">
    <property type="protein sequence ID" value="MBD5781117.1"/>
    <property type="molecule type" value="Genomic_DNA"/>
</dbReference>
<sequence length="355" mass="40879">MKSALSLPKRFVSWTTFLVAGLAPVFLFAETTFSDGQVALGDVAALPKISVEGNRFVDPDGETVILRGVATVDPAELERRGQWDRSYFEAAASWNANVVRVAVHPLWWRQMGKDWYLQALDDAVRWSGELGMYVIIDWHTIGNPLTEVFHRDIYETSRGETFRFWYTIAQRYAGNSTVACYELWNEPTNRGGKMGRLPWSEYKEYIEELISMIRAIDETSIPLVAGFNWGYDLSMAKNDPIDFPGVAYVSHPYPQKRPAPWIEHWERDWGFMADRFPMVCTEFGFMSEDGPGAHVPVIGDEVYGEALIGYFEEKGISWTAWVFDYRWSPQLYSDEDYTPTRQGAFFKKKMEELNR</sequence>
<evidence type="ECO:0000313" key="5">
    <source>
        <dbReference type="EMBL" id="MBD5781117.1"/>
    </source>
</evidence>
<dbReference type="GO" id="GO:0004553">
    <property type="term" value="F:hydrolase activity, hydrolyzing O-glycosyl compounds"/>
    <property type="evidence" value="ECO:0007669"/>
    <property type="project" value="InterPro"/>
</dbReference>
<dbReference type="PANTHER" id="PTHR34142">
    <property type="entry name" value="ENDO-BETA-1,4-GLUCANASE A"/>
    <property type="match status" value="1"/>
</dbReference>
<dbReference type="AlphaFoldDB" id="A0A927FA11"/>
<evidence type="ECO:0000313" key="6">
    <source>
        <dbReference type="Proteomes" id="UP000622317"/>
    </source>
</evidence>
<evidence type="ECO:0000256" key="1">
    <source>
        <dbReference type="ARBA" id="ARBA00022801"/>
    </source>
</evidence>
<dbReference type="Pfam" id="PF00150">
    <property type="entry name" value="Cellulase"/>
    <property type="match status" value="1"/>
</dbReference>
<dbReference type="SUPFAM" id="SSF51445">
    <property type="entry name" value="(Trans)glycosidases"/>
    <property type="match status" value="1"/>
</dbReference>
<organism evidence="5 6">
    <name type="scientific">Pelagicoccus enzymogenes</name>
    <dbReference type="NCBI Taxonomy" id="2773457"/>
    <lineage>
        <taxon>Bacteria</taxon>
        <taxon>Pseudomonadati</taxon>
        <taxon>Verrucomicrobiota</taxon>
        <taxon>Opitutia</taxon>
        <taxon>Puniceicoccales</taxon>
        <taxon>Pelagicoccaceae</taxon>
        <taxon>Pelagicoccus</taxon>
    </lineage>
</organism>
<comment type="caution">
    <text evidence="5">The sequence shown here is derived from an EMBL/GenBank/DDBJ whole genome shotgun (WGS) entry which is preliminary data.</text>
</comment>
<keyword evidence="1 3" id="KW-0378">Hydrolase</keyword>
<evidence type="ECO:0000259" key="4">
    <source>
        <dbReference type="Pfam" id="PF00150"/>
    </source>
</evidence>
<keyword evidence="2 3" id="KW-0326">Glycosidase</keyword>
<dbReference type="GO" id="GO:0009251">
    <property type="term" value="P:glucan catabolic process"/>
    <property type="evidence" value="ECO:0007669"/>
    <property type="project" value="TreeGrafter"/>
</dbReference>
<dbReference type="RefSeq" id="WP_191618221.1">
    <property type="nucleotide sequence ID" value="NZ_JACYFG010000040.1"/>
</dbReference>
<proteinExistence type="inferred from homology"/>
<name>A0A927FA11_9BACT</name>
<accession>A0A927FA11</accession>
<protein>
    <submittedName>
        <fullName evidence="5">Cellulase family glycosylhydrolase</fullName>
    </submittedName>
</protein>
<dbReference type="InterPro" id="IPR001547">
    <property type="entry name" value="Glyco_hydro_5"/>
</dbReference>
<comment type="similarity">
    <text evidence="3">Belongs to the glycosyl hydrolase 5 (cellulase A) family.</text>
</comment>
<dbReference type="PANTHER" id="PTHR34142:SF1">
    <property type="entry name" value="GLYCOSIDE HYDROLASE FAMILY 5 DOMAIN-CONTAINING PROTEIN"/>
    <property type="match status" value="1"/>
</dbReference>
<reference evidence="5" key="1">
    <citation type="submission" date="2020-09" db="EMBL/GenBank/DDBJ databases">
        <title>Pelagicoccus enzymogenes sp. nov. with an EPS production, isolated from marine sediment.</title>
        <authorList>
            <person name="Feng X."/>
        </authorList>
    </citation>
    <scope>NUCLEOTIDE SEQUENCE</scope>
    <source>
        <strain evidence="5">NFK12</strain>
    </source>
</reference>